<dbReference type="RefSeq" id="WP_282198291.1">
    <property type="nucleotide sequence ID" value="NZ_BOQE01000001.1"/>
</dbReference>
<comment type="caution">
    <text evidence="1">The sequence shown here is derived from an EMBL/GenBank/DDBJ whole genome shotgun (WGS) entry which is preliminary data.</text>
</comment>
<dbReference type="GO" id="GO:0008168">
    <property type="term" value="F:methyltransferase activity"/>
    <property type="evidence" value="ECO:0007669"/>
    <property type="project" value="UniProtKB-KW"/>
</dbReference>
<reference evidence="1" key="1">
    <citation type="journal article" date="2023" name="Int. J. Syst. Evol. Microbiol.">
        <title>Collibacillus ludicampi gen. nov., sp. nov., a new soil bacterium of the family Alicyclobacillaceae.</title>
        <authorList>
            <person name="Jojima T."/>
            <person name="Ioku Y."/>
            <person name="Fukuta Y."/>
            <person name="Shirasaka N."/>
            <person name="Matsumura Y."/>
            <person name="Mori M."/>
        </authorList>
    </citation>
    <scope>NUCLEOTIDE SEQUENCE</scope>
    <source>
        <strain evidence="1">TP075</strain>
    </source>
</reference>
<dbReference type="PANTHER" id="PTHR35276">
    <property type="entry name" value="S-ADENOSYL-L-METHIONINE-DEPENDENT METHYLTRANSFERASES SUPERFAMILY PROTEIN"/>
    <property type="match status" value="1"/>
</dbReference>
<dbReference type="PANTHER" id="PTHR35276:SF1">
    <property type="entry name" value="TRNA (MNM(5)S(2)U34)-METHYLTRANSFERASE, CHLOROPLASTIC"/>
    <property type="match status" value="1"/>
</dbReference>
<dbReference type="SUPFAM" id="SSF53335">
    <property type="entry name" value="S-adenosyl-L-methionine-dependent methyltransferases"/>
    <property type="match status" value="1"/>
</dbReference>
<keyword evidence="2" id="KW-1185">Reference proteome</keyword>
<organism evidence="1 2">
    <name type="scientific">Collibacillus ludicampi</name>
    <dbReference type="NCBI Taxonomy" id="2771369"/>
    <lineage>
        <taxon>Bacteria</taxon>
        <taxon>Bacillati</taxon>
        <taxon>Bacillota</taxon>
        <taxon>Bacilli</taxon>
        <taxon>Bacillales</taxon>
        <taxon>Alicyclobacillaceae</taxon>
        <taxon>Collibacillus</taxon>
    </lineage>
</organism>
<keyword evidence="1" id="KW-0808">Transferase</keyword>
<sequence>MSLLPILPFVRSVIEDHVTVGGIAIDATVGNGHDTLFLAKLVGAQGIVYGFDIQEEALEITRQRLEEAHVIDRVHLIRGSHQYMASSLPDTVIGNVQAIMFNLGYRPGGDKSIVTQPASTIAALEGGLQLLAPGGVITVVLYSGHQEGKAEADAVIEWGKHLDQKMYHVLWYQYINQKNSPPTVIAIERKG</sequence>
<protein>
    <submittedName>
        <fullName evidence="1">rRNA methyltransferase</fullName>
    </submittedName>
</protein>
<dbReference type="CDD" id="cd02440">
    <property type="entry name" value="AdoMet_MTases"/>
    <property type="match status" value="1"/>
</dbReference>
<dbReference type="Gene3D" id="3.40.50.150">
    <property type="entry name" value="Vaccinia Virus protein VP39"/>
    <property type="match status" value="1"/>
</dbReference>
<dbReference type="InterPro" id="IPR010719">
    <property type="entry name" value="MnmM_MeTrfase"/>
</dbReference>
<keyword evidence="1" id="KW-0489">Methyltransferase</keyword>
<evidence type="ECO:0000313" key="2">
    <source>
        <dbReference type="Proteomes" id="UP001057291"/>
    </source>
</evidence>
<dbReference type="InterPro" id="IPR029063">
    <property type="entry name" value="SAM-dependent_MTases_sf"/>
</dbReference>
<accession>A0AAV4LBM4</accession>
<dbReference type="Pfam" id="PF06962">
    <property type="entry name" value="rRNA_methylase"/>
    <property type="match status" value="1"/>
</dbReference>
<gene>
    <name evidence="1" type="primary">mraW</name>
    <name evidence="1" type="ORF">DNHGIG_06070</name>
</gene>
<evidence type="ECO:0000313" key="1">
    <source>
        <dbReference type="EMBL" id="GIM45058.1"/>
    </source>
</evidence>
<dbReference type="AlphaFoldDB" id="A0AAV4LBM4"/>
<dbReference type="EMBL" id="BOQE01000001">
    <property type="protein sequence ID" value="GIM45058.1"/>
    <property type="molecule type" value="Genomic_DNA"/>
</dbReference>
<dbReference type="GO" id="GO:0032259">
    <property type="term" value="P:methylation"/>
    <property type="evidence" value="ECO:0007669"/>
    <property type="project" value="UniProtKB-KW"/>
</dbReference>
<proteinExistence type="predicted"/>
<name>A0AAV4LBM4_9BACL</name>
<dbReference type="Proteomes" id="UP001057291">
    <property type="component" value="Unassembled WGS sequence"/>
</dbReference>